<comment type="caution">
    <text evidence="4">The sequence shown here is derived from an EMBL/GenBank/DDBJ whole genome shotgun (WGS) entry which is preliminary data.</text>
</comment>
<accession>A0A495J803</accession>
<dbReference type="Proteomes" id="UP000268007">
    <property type="component" value="Unassembled WGS sequence"/>
</dbReference>
<name>A0A495J803_9SPHI</name>
<gene>
    <name evidence="4" type="ORF">BDD43_5373</name>
</gene>
<dbReference type="InterPro" id="IPR016518">
    <property type="entry name" value="Alpha-L-fucosidase"/>
</dbReference>
<evidence type="ECO:0000313" key="5">
    <source>
        <dbReference type="Proteomes" id="UP000268007"/>
    </source>
</evidence>
<dbReference type="Pfam" id="PF21307">
    <property type="entry name" value="Glyco_hydro_95_C"/>
    <property type="match status" value="1"/>
</dbReference>
<feature type="domain" description="Alpha fucosidase A-like C-terminal" evidence="2">
    <location>
        <begin position="733"/>
        <end position="825"/>
    </location>
</feature>
<dbReference type="InterPro" id="IPR049053">
    <property type="entry name" value="AFCA-like_C"/>
</dbReference>
<dbReference type="Gene3D" id="2.60.40.1180">
    <property type="entry name" value="Golgi alpha-mannosidase II"/>
    <property type="match status" value="1"/>
</dbReference>
<dbReference type="EMBL" id="RBKU01000001">
    <property type="protein sequence ID" value="RKR85115.1"/>
    <property type="molecule type" value="Genomic_DNA"/>
</dbReference>
<reference evidence="4 5" key="1">
    <citation type="submission" date="2018-10" db="EMBL/GenBank/DDBJ databases">
        <title>Genomic Encyclopedia of Archaeal and Bacterial Type Strains, Phase II (KMG-II): from individual species to whole genera.</title>
        <authorList>
            <person name="Goeker M."/>
        </authorList>
    </citation>
    <scope>NUCLEOTIDE SEQUENCE [LARGE SCALE GENOMIC DNA]</scope>
    <source>
        <strain evidence="4 5">DSM 18602</strain>
    </source>
</reference>
<evidence type="ECO:0000259" key="2">
    <source>
        <dbReference type="Pfam" id="PF21307"/>
    </source>
</evidence>
<dbReference type="InterPro" id="IPR012341">
    <property type="entry name" value="6hp_glycosidase-like_sf"/>
</dbReference>
<dbReference type="Gene3D" id="2.70.98.50">
    <property type="entry name" value="putative glycoside hydrolase family protein from bacillus halodurans"/>
    <property type="match status" value="1"/>
</dbReference>
<dbReference type="AlphaFoldDB" id="A0A495J803"/>
<dbReference type="FunFam" id="1.50.10.10:FF:000028">
    <property type="entry name" value="Alpha-L-fucosidase 2"/>
    <property type="match status" value="1"/>
</dbReference>
<dbReference type="Gene3D" id="1.50.10.10">
    <property type="match status" value="1"/>
</dbReference>
<dbReference type="InterPro" id="IPR054363">
    <property type="entry name" value="GH95_cat"/>
</dbReference>
<dbReference type="PIRSF" id="PIRSF007663">
    <property type="entry name" value="UCP007663"/>
    <property type="match status" value="1"/>
</dbReference>
<sequence>MRYILNTIVLKRLFTFLFILMPFFGFGQNKLKLWYKKPAKVWTEALPVGNGRLGAMIFGGVKQELIQLNESTLWTGGPVLKNVNPNAYANLLLAREALFKNEDYAKASEYAKKMQGYYTESYLPLGDLKISQDFKDTSSSNYYRDLDIKNAIATTRFTVAGTEYTRQMISSAPDQVMVIHFTASKPGQLNFKLSTACLLKHQNEVISNSEIAIKGKAPAHIQPNYIRTKTPITWDDSTGRRGMRFELLLKAVNNGGTISSDTSGISVKNATEVTVYLSAATSFNGFDKSPVTQGKDEIKLASGYLEKALLKDWSKILSRHYIDYHHYFNRVNFSLKTPAVNTNAKLPTEERLAAYSVTSPDPELETLYFQYSRYLLISSSRPGGVPANLQGIWNKEMRPPWSSNYTTNINVQMNYWPAEVANLSEMHLPFIDYIKNASVTGKETATNFYHTRGWAVHHNSDIWAISNPVGDLGGGTPTWANWSMGSPWLSQHLWWHYQFTKDKRYLAKTAYPIMKSAAQFCMDWLVPYNGHLVTAPSVSPENVFIDDKGEKNSVSIATTMDMAIIWDLFTGVIDASNELETDKSFRDSIILYRKKLYPLHIGKKGNLQEWYKDWEDEDPHHRHVSHLFTVFPGHEISPIETPELATAAKKSLELRGDAGTGWSLAWKINFWARLLDGNHAYKMIHDILKLTGTSGTNFSNGGGSYANLFDAHPPFQIDGNFGALSGMCEMLLQTQSNELNLLPAIPDEWSEGQVSGLRGRGDFEVSMNWKRKKIVTASIYSGSGGLCRLRTTAPISITGINAKTVKTKYGYVTSFATKKGMKYNIVGS</sequence>
<keyword evidence="5" id="KW-1185">Reference proteome</keyword>
<feature type="domain" description="Glycosyl hydrolase family 95 N-terminal" evidence="1">
    <location>
        <begin position="33"/>
        <end position="284"/>
    </location>
</feature>
<dbReference type="Pfam" id="PF22124">
    <property type="entry name" value="Glyco_hydro_95_cat"/>
    <property type="match status" value="1"/>
</dbReference>
<dbReference type="GO" id="GO:0005975">
    <property type="term" value="P:carbohydrate metabolic process"/>
    <property type="evidence" value="ECO:0007669"/>
    <property type="project" value="InterPro"/>
</dbReference>
<dbReference type="Pfam" id="PF14498">
    <property type="entry name" value="Glyco_hyd_65N_2"/>
    <property type="match status" value="1"/>
</dbReference>
<evidence type="ECO:0000313" key="4">
    <source>
        <dbReference type="EMBL" id="RKR85115.1"/>
    </source>
</evidence>
<dbReference type="PANTHER" id="PTHR31084">
    <property type="entry name" value="ALPHA-L-FUCOSIDASE 2"/>
    <property type="match status" value="1"/>
</dbReference>
<evidence type="ECO:0000259" key="3">
    <source>
        <dbReference type="Pfam" id="PF22124"/>
    </source>
</evidence>
<dbReference type="SUPFAM" id="SSF48208">
    <property type="entry name" value="Six-hairpin glycosidases"/>
    <property type="match status" value="1"/>
</dbReference>
<dbReference type="InterPro" id="IPR027414">
    <property type="entry name" value="GH95_N_dom"/>
</dbReference>
<dbReference type="InterPro" id="IPR013780">
    <property type="entry name" value="Glyco_hydro_b"/>
</dbReference>
<organism evidence="4 5">
    <name type="scientific">Mucilaginibacter gracilis</name>
    <dbReference type="NCBI Taxonomy" id="423350"/>
    <lineage>
        <taxon>Bacteria</taxon>
        <taxon>Pseudomonadati</taxon>
        <taxon>Bacteroidota</taxon>
        <taxon>Sphingobacteriia</taxon>
        <taxon>Sphingobacteriales</taxon>
        <taxon>Sphingobacteriaceae</taxon>
        <taxon>Mucilaginibacter</taxon>
    </lineage>
</organism>
<feature type="domain" description="Glycosyl hydrolase family 95 catalytic" evidence="3">
    <location>
        <begin position="313"/>
        <end position="731"/>
    </location>
</feature>
<dbReference type="PANTHER" id="PTHR31084:SF0">
    <property type="entry name" value="ALPHA-L-FUCOSIDASE 2"/>
    <property type="match status" value="1"/>
</dbReference>
<dbReference type="RefSeq" id="WP_211339735.1">
    <property type="nucleotide sequence ID" value="NZ_RBKU01000001.1"/>
</dbReference>
<dbReference type="InterPro" id="IPR008928">
    <property type="entry name" value="6-hairpin_glycosidase_sf"/>
</dbReference>
<evidence type="ECO:0000259" key="1">
    <source>
        <dbReference type="Pfam" id="PF14498"/>
    </source>
</evidence>
<protein>
    <submittedName>
        <fullName evidence="4">Alpha-L-fucosidase 2</fullName>
    </submittedName>
</protein>
<proteinExistence type="predicted"/>
<dbReference type="GO" id="GO:0004560">
    <property type="term" value="F:alpha-L-fucosidase activity"/>
    <property type="evidence" value="ECO:0007669"/>
    <property type="project" value="InterPro"/>
</dbReference>